<reference evidence="2 3" key="1">
    <citation type="submission" date="2017-12" db="EMBL/GenBank/DDBJ databases">
        <title>Genomics of Macrococcus caseolyticus.</title>
        <authorList>
            <person name="MacFadyen A.C."/>
            <person name="Paterson G.K."/>
        </authorList>
    </citation>
    <scope>NUCLEOTIDE SEQUENCE [LARGE SCALE GENOMIC DNA]</scope>
    <source>
        <strain evidence="2 3">5788_EF188</strain>
    </source>
</reference>
<protein>
    <recommendedName>
        <fullName evidence="1">Helicase Helix-turn-helix domain-containing protein</fullName>
    </recommendedName>
</protein>
<dbReference type="EMBL" id="PIXC01000005">
    <property type="protein sequence ID" value="PKE26699.1"/>
    <property type="molecule type" value="Genomic_DNA"/>
</dbReference>
<sequence>MHMNSISTYIRTHYREDKSIKSLWNIVTGARTQQTYFDASMQHLLPVYEIAPGYPFEAFTSMLSHYDKQREHILFPYFYLASEMSFETLSLLIQASSEMSYGTNRYVPVSNNLIVQSQVKEVIRQAKAHDFNLLQLDFFKLVNLVQDKFKHSYFVYKITGHDVHPRNDEQLARLLNIETSHLKFKLLAEKNYILHLLRNESFHLLNQLYYKVPLHKNTARTYQLINSYSINETARLLRLREHTIQDHIIEMMIKDYPVEFSRFINADELQTIVNLYSQLTYGKLKSFYEHSEVKDYFKLKIGIAYASLMERNDHVH</sequence>
<dbReference type="Proteomes" id="UP000233482">
    <property type="component" value="Unassembled WGS sequence"/>
</dbReference>
<comment type="caution">
    <text evidence="2">The sequence shown here is derived from an EMBL/GenBank/DDBJ whole genome shotgun (WGS) entry which is preliminary data.</text>
</comment>
<evidence type="ECO:0000259" key="1">
    <source>
        <dbReference type="Pfam" id="PF14493"/>
    </source>
</evidence>
<dbReference type="InterPro" id="IPR029491">
    <property type="entry name" value="Helicase_HTH"/>
</dbReference>
<dbReference type="Pfam" id="PF14493">
    <property type="entry name" value="HTH_40"/>
    <property type="match status" value="1"/>
</dbReference>
<dbReference type="AlphaFoldDB" id="A0A855GL83"/>
<gene>
    <name evidence="2" type="ORF">CW686_03235</name>
</gene>
<organism evidence="2 3">
    <name type="scientific">Macrococcoides caseolyticum</name>
    <dbReference type="NCBI Taxonomy" id="69966"/>
    <lineage>
        <taxon>Bacteria</taxon>
        <taxon>Bacillati</taxon>
        <taxon>Bacillota</taxon>
        <taxon>Bacilli</taxon>
        <taxon>Bacillales</taxon>
        <taxon>Staphylococcaceae</taxon>
        <taxon>Macrococcoides</taxon>
    </lineage>
</organism>
<evidence type="ECO:0000313" key="2">
    <source>
        <dbReference type="EMBL" id="PKE26699.1"/>
    </source>
</evidence>
<name>A0A855GL83_9STAP</name>
<feature type="domain" description="Helicase Helix-turn-helix" evidence="1">
    <location>
        <begin position="220"/>
        <end position="301"/>
    </location>
</feature>
<evidence type="ECO:0000313" key="3">
    <source>
        <dbReference type="Proteomes" id="UP000233482"/>
    </source>
</evidence>
<accession>A0A855GL83</accession>
<proteinExistence type="predicted"/>